<comment type="caution">
    <text evidence="1">The sequence shown here is derived from an EMBL/GenBank/DDBJ whole genome shotgun (WGS) entry which is preliminary data.</text>
</comment>
<protein>
    <recommendedName>
        <fullName evidence="3">Transposase</fullName>
    </recommendedName>
</protein>
<gene>
    <name evidence="1" type="ORF">VAE063_950390</name>
</gene>
<evidence type="ECO:0000313" key="1">
    <source>
        <dbReference type="EMBL" id="CAH8236303.1"/>
    </source>
</evidence>
<keyword evidence="2" id="KW-1185">Reference proteome</keyword>
<reference evidence="1" key="1">
    <citation type="submission" date="2022-06" db="EMBL/GenBank/DDBJ databases">
        <authorList>
            <person name="Goudenege D."/>
            <person name="Le Roux F."/>
        </authorList>
    </citation>
    <scope>NUCLEOTIDE SEQUENCE</scope>
    <source>
        <strain evidence="1">12-063</strain>
    </source>
</reference>
<sequence>MGFYRIAISKKQTIMLDGWLSYCSLNDITTILGRFLRAANLPFNIGR</sequence>
<name>A0ABN8TX46_9VIBR</name>
<dbReference type="EMBL" id="CALYLK010000136">
    <property type="protein sequence ID" value="CAH8236303.1"/>
    <property type="molecule type" value="Genomic_DNA"/>
</dbReference>
<proteinExistence type="predicted"/>
<organism evidence="1 2">
    <name type="scientific">Vibrio aestuarianus</name>
    <dbReference type="NCBI Taxonomy" id="28171"/>
    <lineage>
        <taxon>Bacteria</taxon>
        <taxon>Pseudomonadati</taxon>
        <taxon>Pseudomonadota</taxon>
        <taxon>Gammaproteobacteria</taxon>
        <taxon>Vibrionales</taxon>
        <taxon>Vibrionaceae</taxon>
        <taxon>Vibrio</taxon>
    </lineage>
</organism>
<evidence type="ECO:0008006" key="3">
    <source>
        <dbReference type="Google" id="ProtNLM"/>
    </source>
</evidence>
<evidence type="ECO:0000313" key="2">
    <source>
        <dbReference type="Proteomes" id="UP001152658"/>
    </source>
</evidence>
<dbReference type="Proteomes" id="UP001152658">
    <property type="component" value="Unassembled WGS sequence"/>
</dbReference>
<accession>A0ABN8TX46</accession>